<dbReference type="AlphaFoldDB" id="A0A8S9NM61"/>
<dbReference type="EMBL" id="QGKX02001621">
    <property type="protein sequence ID" value="KAF3503696.1"/>
    <property type="molecule type" value="Genomic_DNA"/>
</dbReference>
<sequence>MTSSSVEKFGQACGFVTFEIRSLQSVPNLWQVECCSMFSIAHLSASSSECSAVSRLFKFCVPIIDILGETHKESYIFTNQELARFERTNRQQPRQTDTTMGDQANQDDLIAAMALMQQHMQQLQQTIQAQEQAAQQQQEQQA</sequence>
<name>A0A8S9NM61_BRACR</name>
<comment type="caution">
    <text evidence="2">The sequence shown here is derived from an EMBL/GenBank/DDBJ whole genome shotgun (WGS) entry which is preliminary data.</text>
</comment>
<keyword evidence="1" id="KW-0175">Coiled coil</keyword>
<evidence type="ECO:0000313" key="2">
    <source>
        <dbReference type="EMBL" id="KAF3503696.1"/>
    </source>
</evidence>
<gene>
    <name evidence="2" type="ORF">F2Q69_00043567</name>
</gene>
<evidence type="ECO:0000256" key="1">
    <source>
        <dbReference type="SAM" id="Coils"/>
    </source>
</evidence>
<proteinExistence type="predicted"/>
<protein>
    <submittedName>
        <fullName evidence="2">Uncharacterized protein</fullName>
    </submittedName>
</protein>
<accession>A0A8S9NM61</accession>
<reference evidence="2" key="1">
    <citation type="submission" date="2019-12" db="EMBL/GenBank/DDBJ databases">
        <title>Genome sequencing and annotation of Brassica cretica.</title>
        <authorList>
            <person name="Studholme D.J."/>
            <person name="Sarris P."/>
        </authorList>
    </citation>
    <scope>NUCLEOTIDE SEQUENCE</scope>
    <source>
        <strain evidence="2">PFS-109/04</strain>
        <tissue evidence="2">Leaf</tissue>
    </source>
</reference>
<feature type="coiled-coil region" evidence="1">
    <location>
        <begin position="113"/>
        <end position="140"/>
    </location>
</feature>
<evidence type="ECO:0000313" key="3">
    <source>
        <dbReference type="Proteomes" id="UP000712600"/>
    </source>
</evidence>
<organism evidence="2 3">
    <name type="scientific">Brassica cretica</name>
    <name type="common">Mustard</name>
    <dbReference type="NCBI Taxonomy" id="69181"/>
    <lineage>
        <taxon>Eukaryota</taxon>
        <taxon>Viridiplantae</taxon>
        <taxon>Streptophyta</taxon>
        <taxon>Embryophyta</taxon>
        <taxon>Tracheophyta</taxon>
        <taxon>Spermatophyta</taxon>
        <taxon>Magnoliopsida</taxon>
        <taxon>eudicotyledons</taxon>
        <taxon>Gunneridae</taxon>
        <taxon>Pentapetalae</taxon>
        <taxon>rosids</taxon>
        <taxon>malvids</taxon>
        <taxon>Brassicales</taxon>
        <taxon>Brassicaceae</taxon>
        <taxon>Brassiceae</taxon>
        <taxon>Brassica</taxon>
    </lineage>
</organism>
<dbReference type="Proteomes" id="UP000712600">
    <property type="component" value="Unassembled WGS sequence"/>
</dbReference>